<name>A0A0K6FRR8_9AGAM</name>
<proteinExistence type="predicted"/>
<feature type="region of interest" description="Disordered" evidence="1">
    <location>
        <begin position="371"/>
        <end position="391"/>
    </location>
</feature>
<feature type="compositionally biased region" description="Basic and acidic residues" evidence="1">
    <location>
        <begin position="63"/>
        <end position="72"/>
    </location>
</feature>
<feature type="region of interest" description="Disordered" evidence="1">
    <location>
        <begin position="63"/>
        <end position="96"/>
    </location>
</feature>
<dbReference type="InterPro" id="IPR046521">
    <property type="entry name" value="DUF6698"/>
</dbReference>
<keyword evidence="3" id="KW-1185">Reference proteome</keyword>
<gene>
    <name evidence="2" type="ORF">RSOLAG22IIIB_08059</name>
</gene>
<evidence type="ECO:0000313" key="2">
    <source>
        <dbReference type="EMBL" id="CUA68689.1"/>
    </source>
</evidence>
<evidence type="ECO:0000313" key="3">
    <source>
        <dbReference type="Proteomes" id="UP000044841"/>
    </source>
</evidence>
<dbReference type="Pfam" id="PF20414">
    <property type="entry name" value="DUF6698"/>
    <property type="match status" value="1"/>
</dbReference>
<sequence length="407" mass="46520">MPARRNPNNPPRQAPDNPRQQREQPDNGDDAARDLIDRDMSREDLIEFVMRLQLEVNNTKRQLTEVTKERDQLLNNQTRKRRRPAKDNNPTPQDHKYEIAGKRCALFWLLWASVDLYDVELDEDFSEATRYNENEPEKQIQGNRLDMLKSMAENLREGFIAEEHFQQVFRAALGEQRRTSASRVRTYGSRIFGVPQEQFTEPTLRSSNAEFKRLLGFNEEAPDAEPSRKYPRLAPVLYKDGDTTKATGAFRSSFIKQVFRAVLFGPASIDGEGTATRGGNKVLAHVLGAKTTTIGAIAMAAVLTRWAISPDREFKSKGAVTSIQWETDYHQYKRLLYKALEAEAVAFRRRGEIGSYTALVDEWNTEFFPLTREDEPDLRQGDQEGDDGHSDIDMALSQVQDFVNGNN</sequence>
<dbReference type="EMBL" id="CYGV01000513">
    <property type="protein sequence ID" value="CUA68689.1"/>
    <property type="molecule type" value="Genomic_DNA"/>
</dbReference>
<reference evidence="2 3" key="1">
    <citation type="submission" date="2015-07" db="EMBL/GenBank/DDBJ databases">
        <authorList>
            <person name="Noorani M."/>
        </authorList>
    </citation>
    <scope>NUCLEOTIDE SEQUENCE [LARGE SCALE GENOMIC DNA]</scope>
    <source>
        <strain evidence="2">BBA 69670</strain>
    </source>
</reference>
<protein>
    <submittedName>
        <fullName evidence="2">Uncharacterized protein</fullName>
    </submittedName>
</protein>
<dbReference type="AlphaFoldDB" id="A0A0K6FRR8"/>
<feature type="compositionally biased region" description="Basic and acidic residues" evidence="1">
    <location>
        <begin position="19"/>
        <end position="32"/>
    </location>
</feature>
<evidence type="ECO:0000256" key="1">
    <source>
        <dbReference type="SAM" id="MobiDB-lite"/>
    </source>
</evidence>
<feature type="region of interest" description="Disordered" evidence="1">
    <location>
        <begin position="1"/>
        <end position="32"/>
    </location>
</feature>
<accession>A0A0K6FRR8</accession>
<dbReference type="Proteomes" id="UP000044841">
    <property type="component" value="Unassembled WGS sequence"/>
</dbReference>
<organism evidence="2 3">
    <name type="scientific">Rhizoctonia solani</name>
    <dbReference type="NCBI Taxonomy" id="456999"/>
    <lineage>
        <taxon>Eukaryota</taxon>
        <taxon>Fungi</taxon>
        <taxon>Dikarya</taxon>
        <taxon>Basidiomycota</taxon>
        <taxon>Agaricomycotina</taxon>
        <taxon>Agaricomycetes</taxon>
        <taxon>Cantharellales</taxon>
        <taxon>Ceratobasidiaceae</taxon>
        <taxon>Rhizoctonia</taxon>
    </lineage>
</organism>